<accession>A0A0R1FAV5</accession>
<dbReference type="Proteomes" id="UP000051181">
    <property type="component" value="Unassembled WGS sequence"/>
</dbReference>
<name>A0A0R1FAV5_9LACO</name>
<comment type="caution">
    <text evidence="2">The sequence shown here is derived from an EMBL/GenBank/DDBJ whole genome shotgun (WGS) entry which is preliminary data.</text>
</comment>
<organism evidence="2 3">
    <name type="scientific">Loigolactobacillus coryniformis subsp. coryniformis KCTC 3167 = DSM 20001</name>
    <dbReference type="NCBI Taxonomy" id="913848"/>
    <lineage>
        <taxon>Bacteria</taxon>
        <taxon>Bacillati</taxon>
        <taxon>Bacillota</taxon>
        <taxon>Bacilli</taxon>
        <taxon>Lactobacillales</taxon>
        <taxon>Lactobacillaceae</taxon>
        <taxon>Loigolactobacillus</taxon>
    </lineage>
</organism>
<gene>
    <name evidence="2" type="ORF">FD22_GL002345</name>
</gene>
<keyword evidence="1" id="KW-1133">Transmembrane helix</keyword>
<feature type="transmembrane region" description="Helical" evidence="1">
    <location>
        <begin position="12"/>
        <end position="38"/>
    </location>
</feature>
<keyword evidence="1" id="KW-0812">Transmembrane</keyword>
<dbReference type="AlphaFoldDB" id="A0A0R1FAV5"/>
<keyword evidence="1" id="KW-0472">Membrane</keyword>
<evidence type="ECO:0000313" key="2">
    <source>
        <dbReference type="EMBL" id="KRK18790.1"/>
    </source>
</evidence>
<protein>
    <submittedName>
        <fullName evidence="2">Uncharacterized protein</fullName>
    </submittedName>
</protein>
<feature type="transmembrane region" description="Helical" evidence="1">
    <location>
        <begin position="50"/>
        <end position="72"/>
    </location>
</feature>
<proteinExistence type="predicted"/>
<dbReference type="GeneID" id="65915939"/>
<dbReference type="PATRIC" id="fig|913848.6.peg.2395"/>
<evidence type="ECO:0000256" key="1">
    <source>
        <dbReference type="SAM" id="Phobius"/>
    </source>
</evidence>
<dbReference type="EMBL" id="AZCN01000008">
    <property type="protein sequence ID" value="KRK18790.1"/>
    <property type="molecule type" value="Genomic_DNA"/>
</dbReference>
<reference evidence="2 3" key="1">
    <citation type="journal article" date="2015" name="Genome Announc.">
        <title>Expanding the biotechnology potential of lactobacilli through comparative genomics of 213 strains and associated genera.</title>
        <authorList>
            <person name="Sun Z."/>
            <person name="Harris H.M."/>
            <person name="McCann A."/>
            <person name="Guo C."/>
            <person name="Argimon S."/>
            <person name="Zhang W."/>
            <person name="Yang X."/>
            <person name="Jeffery I.B."/>
            <person name="Cooney J.C."/>
            <person name="Kagawa T.F."/>
            <person name="Liu W."/>
            <person name="Song Y."/>
            <person name="Salvetti E."/>
            <person name="Wrobel A."/>
            <person name="Rasinkangas P."/>
            <person name="Parkhill J."/>
            <person name="Rea M.C."/>
            <person name="O'Sullivan O."/>
            <person name="Ritari J."/>
            <person name="Douillard F.P."/>
            <person name="Paul Ross R."/>
            <person name="Yang R."/>
            <person name="Briner A.E."/>
            <person name="Felis G.E."/>
            <person name="de Vos W.M."/>
            <person name="Barrangou R."/>
            <person name="Klaenhammer T.R."/>
            <person name="Caufield P.W."/>
            <person name="Cui Y."/>
            <person name="Zhang H."/>
            <person name="O'Toole P.W."/>
        </authorList>
    </citation>
    <scope>NUCLEOTIDE SEQUENCE [LARGE SCALE GENOMIC DNA]</scope>
    <source>
        <strain evidence="2 3">DSM 20001</strain>
    </source>
</reference>
<sequence length="79" mass="8742">MLLSLLCTIGFIIIGILTTLKLNSLASLVVNVIAYFAYYCALEINGLVAVGKAVAVFFGFSFVILMTLISFYRQRQKQN</sequence>
<dbReference type="RefSeq" id="WP_010011424.1">
    <property type="nucleotide sequence ID" value="NZ_AZCN01000008.1"/>
</dbReference>
<evidence type="ECO:0000313" key="3">
    <source>
        <dbReference type="Proteomes" id="UP000051181"/>
    </source>
</evidence>